<evidence type="ECO:0000256" key="2">
    <source>
        <dbReference type="SAM" id="SignalP"/>
    </source>
</evidence>
<organism evidence="3 4">
    <name type="scientific">Euzebya pacifica</name>
    <dbReference type="NCBI Taxonomy" id="1608957"/>
    <lineage>
        <taxon>Bacteria</taxon>
        <taxon>Bacillati</taxon>
        <taxon>Actinomycetota</taxon>
        <taxon>Nitriliruptoria</taxon>
        <taxon>Euzebyales</taxon>
    </lineage>
</organism>
<sequence length="491" mass="52011">MFRSFLLSVLTGLLLMAMGGTAIAHPTIGLDPTLPADVTFAATDNIDYLGRFPEHAGTAGGTRLGDVYYVTDPRGIYTYDVSGDKAAAPELLGSLVRFQTTTGVALAQEDPDTDGNILLVDSSANPFTGAALTVVDVSDPSDLSVLATVPVTDHTWECATGRLDTGQIAGCAYAFGRTGHIIDLTDPAEPEQLSFGWRDIVGFTGYTHDLTEIRPGLVMSAGSTAILMDTSALLDGDATGIREITRIDESVHGHTFRSLGYHSVEWATHADGRLDDILVAGTEIAPNGDLAGTDCDGSESVIETYDASAVAGAIAEWEAGTITFEEMTARATFAPVDSFDAAGRGLYVDGNAPAHVLYCAHWMEFSPSFDGGGMLATSYYDRGTRFVPINADGTFGDESAWIVPLQGYSGSVQWVTEDVLFIHDYTRGMEVIRLGGEATGTYESATATQILTSSFVPASSFHADGVGPAAILLLGFGLLVIETRRRKTARR</sequence>
<evidence type="ECO:0000313" key="3">
    <source>
        <dbReference type="EMBL" id="AXV07306.1"/>
    </source>
</evidence>
<dbReference type="OrthoDB" id="5241253at2"/>
<feature type="signal peptide" evidence="2">
    <location>
        <begin position="1"/>
        <end position="24"/>
    </location>
</feature>
<keyword evidence="1" id="KW-1133">Transmembrane helix</keyword>
<protein>
    <submittedName>
        <fullName evidence="3">Uncharacterized protein</fullName>
    </submittedName>
</protein>
<feature type="transmembrane region" description="Helical" evidence="1">
    <location>
        <begin position="461"/>
        <end position="481"/>
    </location>
</feature>
<proteinExistence type="predicted"/>
<feature type="chain" id="PRO_5016641294" evidence="2">
    <location>
        <begin position="25"/>
        <end position="491"/>
    </location>
</feature>
<dbReference type="Proteomes" id="UP000264006">
    <property type="component" value="Chromosome"/>
</dbReference>
<keyword evidence="4" id="KW-1185">Reference proteome</keyword>
<reference evidence="3 4" key="1">
    <citation type="submission" date="2018-09" db="EMBL/GenBank/DDBJ databases">
        <title>Complete genome sequence of Euzebya sp. DY32-46 isolated from seawater of Pacific Ocean.</title>
        <authorList>
            <person name="Xu L."/>
            <person name="Wu Y.-H."/>
            <person name="Xu X.-W."/>
        </authorList>
    </citation>
    <scope>NUCLEOTIDE SEQUENCE [LARGE SCALE GENOMIC DNA]</scope>
    <source>
        <strain evidence="3 4">DY32-46</strain>
    </source>
</reference>
<accession>A0A346XYK9</accession>
<evidence type="ECO:0000313" key="4">
    <source>
        <dbReference type="Proteomes" id="UP000264006"/>
    </source>
</evidence>
<dbReference type="RefSeq" id="WP_114591816.1">
    <property type="nucleotide sequence ID" value="NZ_CP031165.1"/>
</dbReference>
<dbReference type="AlphaFoldDB" id="A0A346XYK9"/>
<name>A0A346XYK9_9ACTN</name>
<keyword evidence="1" id="KW-0812">Transmembrane</keyword>
<gene>
    <name evidence="3" type="ORF">DVS28_a2627</name>
</gene>
<dbReference type="EMBL" id="CP031165">
    <property type="protein sequence ID" value="AXV07306.1"/>
    <property type="molecule type" value="Genomic_DNA"/>
</dbReference>
<dbReference type="KEGG" id="euz:DVS28_a2627"/>
<keyword evidence="1" id="KW-0472">Membrane</keyword>
<keyword evidence="2" id="KW-0732">Signal</keyword>
<evidence type="ECO:0000256" key="1">
    <source>
        <dbReference type="SAM" id="Phobius"/>
    </source>
</evidence>